<protein>
    <submittedName>
        <fullName evidence="1">Uncharacterized protein</fullName>
    </submittedName>
</protein>
<name>A0A1W1BW14_9ZZZZ</name>
<organism evidence="1">
    <name type="scientific">hydrothermal vent metagenome</name>
    <dbReference type="NCBI Taxonomy" id="652676"/>
    <lineage>
        <taxon>unclassified sequences</taxon>
        <taxon>metagenomes</taxon>
        <taxon>ecological metagenomes</taxon>
    </lineage>
</organism>
<evidence type="ECO:0000313" key="1">
    <source>
        <dbReference type="EMBL" id="SFV57716.1"/>
    </source>
</evidence>
<accession>A0A1W1BW14</accession>
<dbReference type="AlphaFoldDB" id="A0A1W1BW14"/>
<dbReference type="EMBL" id="FPHM01000044">
    <property type="protein sequence ID" value="SFV57716.1"/>
    <property type="molecule type" value="Genomic_DNA"/>
</dbReference>
<gene>
    <name evidence="1" type="ORF">MNB_SV-13-1457</name>
</gene>
<sequence length="148" mass="17314">MLVSEDSTSIDEYLSLNYENYYFTQKRSQKNRVSIYADDKDIQKIHIKALKEILSLVSVTRITKNTNIKEQSCEKLEIIDVDKIIEVLRRDKSQDIFLSITKHEELSAYEGKDLLEEAFKVYLHIGIKKEVLFTNEFNAYGIKVAKWG</sequence>
<reference evidence="1" key="1">
    <citation type="submission" date="2016-10" db="EMBL/GenBank/DDBJ databases">
        <authorList>
            <person name="de Groot N.N."/>
        </authorList>
    </citation>
    <scope>NUCLEOTIDE SEQUENCE</scope>
</reference>
<proteinExistence type="predicted"/>